<keyword evidence="1" id="KW-0175">Coiled coil</keyword>
<dbReference type="AlphaFoldDB" id="A0A2N9ELD9"/>
<dbReference type="PANTHER" id="PTHR36001:SF2">
    <property type="entry name" value="CTAGE FAMILY PROTEIN-RELATED"/>
    <property type="match status" value="1"/>
</dbReference>
<organism evidence="2">
    <name type="scientific">Fagus sylvatica</name>
    <name type="common">Beechnut</name>
    <dbReference type="NCBI Taxonomy" id="28930"/>
    <lineage>
        <taxon>Eukaryota</taxon>
        <taxon>Viridiplantae</taxon>
        <taxon>Streptophyta</taxon>
        <taxon>Embryophyta</taxon>
        <taxon>Tracheophyta</taxon>
        <taxon>Spermatophyta</taxon>
        <taxon>Magnoliopsida</taxon>
        <taxon>eudicotyledons</taxon>
        <taxon>Gunneridae</taxon>
        <taxon>Pentapetalae</taxon>
        <taxon>rosids</taxon>
        <taxon>fabids</taxon>
        <taxon>Fagales</taxon>
        <taxon>Fagaceae</taxon>
        <taxon>Fagus</taxon>
    </lineage>
</organism>
<reference evidence="2" key="1">
    <citation type="submission" date="2018-02" db="EMBL/GenBank/DDBJ databases">
        <authorList>
            <person name="Cohen D.B."/>
            <person name="Kent A.D."/>
        </authorList>
    </citation>
    <scope>NUCLEOTIDE SEQUENCE</scope>
</reference>
<sequence length="334" mass="37325">MPRGGGAASIRSSCFIFLGRLRSRGGGFDLGRRLQSRGAASMWGGGFDLGRVLESHRAAVNHELGSRSGAVEREGAEKEKRRVVDLKKRFEELRSEVDKANAEHEDAKRAKETAEQELKGYEVESALNESSIQTQEARISLIQDEISTVGSNVEALKNEEGAFRDEFTRQMVAFNTKIRKFHETNACNVHHENHVGTAAVTKDKHVNKVTEVDPMTSEDTMAHIISETTQQEEEYQAELNFQKLVQQELIDCEKKVSLMEVIMKVTKALQDITRYPYQNYVAKNVSLTGNKQTSELEVTCASLGEELQRSCICPSCHLDNVDVLSGFDQVNEAN</sequence>
<dbReference type="EMBL" id="OIVN01000158">
    <property type="protein sequence ID" value="SPC75374.1"/>
    <property type="molecule type" value="Genomic_DNA"/>
</dbReference>
<dbReference type="InterPro" id="IPR053327">
    <property type="entry name" value="KIP"/>
</dbReference>
<dbReference type="PANTHER" id="PTHR36001">
    <property type="entry name" value="CTAGE FAMILY PROTEIN-RELATED"/>
    <property type="match status" value="1"/>
</dbReference>
<proteinExistence type="predicted"/>
<accession>A0A2N9ELD9</accession>
<evidence type="ECO:0000313" key="2">
    <source>
        <dbReference type="EMBL" id="SPC75374.1"/>
    </source>
</evidence>
<feature type="coiled-coil region" evidence="1">
    <location>
        <begin position="76"/>
        <end position="124"/>
    </location>
</feature>
<evidence type="ECO:0000256" key="1">
    <source>
        <dbReference type="SAM" id="Coils"/>
    </source>
</evidence>
<gene>
    <name evidence="2" type="ORF">FSB_LOCUS3256</name>
</gene>
<protein>
    <submittedName>
        <fullName evidence="2">Uncharacterized protein</fullName>
    </submittedName>
</protein>
<name>A0A2N9ELD9_FAGSY</name>